<organism evidence="1 2">
    <name type="scientific">Candidatus Sneabacter namystus</name>
    <dbReference type="NCBI Taxonomy" id="2601646"/>
    <lineage>
        <taxon>Bacteria</taxon>
        <taxon>Pseudomonadati</taxon>
        <taxon>Pseudomonadota</taxon>
        <taxon>Alphaproteobacteria</taxon>
        <taxon>Rickettsiales</taxon>
        <taxon>Rickettsiaceae</taxon>
        <taxon>Rickettsieae</taxon>
        <taxon>Candidatus Sneabacter</taxon>
    </lineage>
</organism>
<reference evidence="1 2" key="1">
    <citation type="submission" date="2019-08" db="EMBL/GenBank/DDBJ databases">
        <title>Highly reduced genomes of protist endosymbionts show evolutionary convergence.</title>
        <authorList>
            <person name="George E."/>
            <person name="Husnik F."/>
            <person name="Tashyreva D."/>
            <person name="Prokopchuk G."/>
            <person name="Horak A."/>
            <person name="Kwong W.K."/>
            <person name="Lukes J."/>
            <person name="Keeling P.J."/>
        </authorList>
    </citation>
    <scope>NUCLEOTIDE SEQUENCE [LARGE SCALE GENOMIC DNA]</scope>
    <source>
        <strain evidence="1">1621</strain>
    </source>
</reference>
<keyword evidence="2" id="KW-1185">Reference proteome</keyword>
<gene>
    <name evidence="1" type="ORF">FZC37_01800</name>
</gene>
<accession>A0A5C0UJ79</accession>
<evidence type="ECO:0000313" key="2">
    <source>
        <dbReference type="Proteomes" id="UP000323844"/>
    </source>
</evidence>
<protein>
    <submittedName>
        <fullName evidence="1">Uncharacterized protein</fullName>
    </submittedName>
</protein>
<sequence length="417" mass="45585">MRNESKLLLLDLVIRPLALITLFSSCFFSASAAENLCFKDNVSSSSSTKLTMGGEFDVFSGFNNKGKLMRESFDFTFSPNVKLEISNPDQECSLGGYMEFFKSMKGLPLVGYAFFNVGNFEIRAGCPKSASALLVKKANVLFSGNSGELVGTSKIYPSSHQYLLDGLLKPSGSDFVSPKVYLSYKRKGVTLAASYAPEVNCSKVRSTLVVCNKDGKLLASGKLFKASRDVLSADGVLSFAQSITSKSKEGHSFTAAFGQDYAKVRTIDYSKLKVDNKKEVENRFNYLPLIEKNIFSLCVSGSATINDLTLRATLSHIHDPDKDYSDLSNNVLSCAALLKCGESDIGIKGLMSKAVWNPDYYSEEVTKFKSVALYLGHRIHENVTLYGELQGYATSNGQSDNSSKRGWALTFGTTMSI</sequence>
<dbReference type="Proteomes" id="UP000323844">
    <property type="component" value="Chromosome"/>
</dbReference>
<dbReference type="AlphaFoldDB" id="A0A5C0UJ79"/>
<evidence type="ECO:0000313" key="1">
    <source>
        <dbReference type="EMBL" id="QEK39661.1"/>
    </source>
</evidence>
<dbReference type="EMBL" id="CP043312">
    <property type="protein sequence ID" value="QEK39661.1"/>
    <property type="molecule type" value="Genomic_DNA"/>
</dbReference>
<dbReference type="RefSeq" id="WP_148952022.1">
    <property type="nucleotide sequence ID" value="NZ_CP043312.1"/>
</dbReference>
<proteinExistence type="predicted"/>
<dbReference type="KEGG" id="snay:FZC37_01800"/>
<dbReference type="PROSITE" id="PS51257">
    <property type="entry name" value="PROKAR_LIPOPROTEIN"/>
    <property type="match status" value="1"/>
</dbReference>
<name>A0A5C0UJ79_9RICK</name>